<feature type="domain" description="Glycosyltransferase subfamily 4-like N-terminal" evidence="2">
    <location>
        <begin position="14"/>
        <end position="164"/>
    </location>
</feature>
<proteinExistence type="predicted"/>
<organism evidence="3 4">
    <name type="scientific">Xiashengella succiniciproducens</name>
    <dbReference type="NCBI Taxonomy" id="2949635"/>
    <lineage>
        <taxon>Bacteria</taxon>
        <taxon>Pseudomonadati</taxon>
        <taxon>Bacteroidota</taxon>
        <taxon>Bacteroidia</taxon>
        <taxon>Marinilabiliales</taxon>
        <taxon>Marinilabiliaceae</taxon>
        <taxon>Xiashengella</taxon>
    </lineage>
</organism>
<dbReference type="PANTHER" id="PTHR12526">
    <property type="entry name" value="GLYCOSYLTRANSFERASE"/>
    <property type="match status" value="1"/>
</dbReference>
<dbReference type="InterPro" id="IPR028098">
    <property type="entry name" value="Glyco_trans_4-like_N"/>
</dbReference>
<name>A0A9J6ZQE1_9BACT</name>
<accession>A0A9J6ZQE1</accession>
<dbReference type="EMBL" id="CP098400">
    <property type="protein sequence ID" value="URW79857.1"/>
    <property type="molecule type" value="Genomic_DNA"/>
</dbReference>
<protein>
    <submittedName>
        <fullName evidence="3">Glycosyltransferase</fullName>
    </submittedName>
</protein>
<sequence length="367" mass="40962">MNILFLNSLGRKKWGGGEKWMLMAASGLRERGHKVIVGCADKSKISQNARSLNLPTLPLSFKTDFDFIGFFNLLRVLWKNPVDVIICGQNKDTKIAAVAARVSGGPVVLARHGLQLISRKLKYKYIFTKMIDGIITNTRSIKEEYDSYCWFRPGFVKVIYNGFNPPADVDPFDFRANFCLPEDALVFFSAGRLASQKGFDVLIKSAARGVAEGHNWYFFIAGKGKKEKELRRQVRAEGLDDRFHFIGFVDKVLPYVLGADVFVMPSFYEGMPNAVMEAMGVGKCCVATAVNGSTELIEDGVDGILVEARNPDSLYDGLLRAGSDNAFRDMLGRTAMEKVRACFSEKAMLDNLEDCLVESIRESLQKR</sequence>
<evidence type="ECO:0000313" key="4">
    <source>
        <dbReference type="Proteomes" id="UP001056426"/>
    </source>
</evidence>
<evidence type="ECO:0000259" key="2">
    <source>
        <dbReference type="Pfam" id="PF13439"/>
    </source>
</evidence>
<evidence type="ECO:0000313" key="3">
    <source>
        <dbReference type="EMBL" id="URW79857.1"/>
    </source>
</evidence>
<reference evidence="3" key="1">
    <citation type="submission" date="2022-05" db="EMBL/GenBank/DDBJ databases">
        <authorList>
            <person name="Sun X."/>
        </authorList>
    </citation>
    <scope>NUCLEOTIDE SEQUENCE</scope>
    <source>
        <strain evidence="3">Ai-910</strain>
    </source>
</reference>
<dbReference type="PANTHER" id="PTHR12526:SF630">
    <property type="entry name" value="GLYCOSYLTRANSFERASE"/>
    <property type="match status" value="1"/>
</dbReference>
<dbReference type="KEGG" id="alkq:M9189_00600"/>
<feature type="domain" description="Glycosyl transferase family 1" evidence="1">
    <location>
        <begin position="178"/>
        <end position="335"/>
    </location>
</feature>
<keyword evidence="4" id="KW-1185">Reference proteome</keyword>
<dbReference type="Pfam" id="PF00534">
    <property type="entry name" value="Glycos_transf_1"/>
    <property type="match status" value="1"/>
</dbReference>
<dbReference type="InterPro" id="IPR001296">
    <property type="entry name" value="Glyco_trans_1"/>
</dbReference>
<dbReference type="Gene3D" id="3.40.50.2000">
    <property type="entry name" value="Glycogen Phosphorylase B"/>
    <property type="match status" value="2"/>
</dbReference>
<dbReference type="AlphaFoldDB" id="A0A9J6ZQE1"/>
<dbReference type="Pfam" id="PF13439">
    <property type="entry name" value="Glyco_transf_4"/>
    <property type="match status" value="1"/>
</dbReference>
<dbReference type="GO" id="GO:0016757">
    <property type="term" value="F:glycosyltransferase activity"/>
    <property type="evidence" value="ECO:0007669"/>
    <property type="project" value="InterPro"/>
</dbReference>
<evidence type="ECO:0000259" key="1">
    <source>
        <dbReference type="Pfam" id="PF00534"/>
    </source>
</evidence>
<dbReference type="SUPFAM" id="SSF53756">
    <property type="entry name" value="UDP-Glycosyltransferase/glycogen phosphorylase"/>
    <property type="match status" value="1"/>
</dbReference>
<dbReference type="CDD" id="cd03811">
    <property type="entry name" value="GT4_GT28_WabH-like"/>
    <property type="match status" value="1"/>
</dbReference>
<dbReference type="RefSeq" id="WP_250723971.1">
    <property type="nucleotide sequence ID" value="NZ_CP098400.1"/>
</dbReference>
<gene>
    <name evidence="3" type="ORF">M9189_00600</name>
</gene>
<dbReference type="Proteomes" id="UP001056426">
    <property type="component" value="Chromosome"/>
</dbReference>
<reference evidence="3" key="2">
    <citation type="submission" date="2022-06" db="EMBL/GenBank/DDBJ databases">
        <title>Xiashengella guii gen. nov. sp. nov., a bacterium isolated form anaerobic digestion tank.</title>
        <authorList>
            <person name="Huang H."/>
        </authorList>
    </citation>
    <scope>NUCLEOTIDE SEQUENCE</scope>
    <source>
        <strain evidence="3">Ai-910</strain>
    </source>
</reference>